<dbReference type="AlphaFoldDB" id="A0A8S3T283"/>
<gene>
    <name evidence="4" type="ORF">MEDL_36293</name>
</gene>
<keyword evidence="5" id="KW-1185">Reference proteome</keyword>
<dbReference type="InterPro" id="IPR043502">
    <property type="entry name" value="DNA/RNA_pol_sf"/>
</dbReference>
<dbReference type="InterPro" id="IPR041577">
    <property type="entry name" value="RT_RNaseH_2"/>
</dbReference>
<dbReference type="FunFam" id="3.10.20.370:FF:000001">
    <property type="entry name" value="Retrovirus-related Pol polyprotein from transposon 17.6-like protein"/>
    <property type="match status" value="1"/>
</dbReference>
<dbReference type="Gene3D" id="3.10.20.370">
    <property type="match status" value="1"/>
</dbReference>
<evidence type="ECO:0000313" key="4">
    <source>
        <dbReference type="EMBL" id="CAG2223001.1"/>
    </source>
</evidence>
<accession>A0A8S3T283</accession>
<dbReference type="EMBL" id="CAJPWZ010001773">
    <property type="protein sequence ID" value="CAG2223001.1"/>
    <property type="molecule type" value="Genomic_DNA"/>
</dbReference>
<dbReference type="Pfam" id="PF17919">
    <property type="entry name" value="RT_RNaseH_2"/>
    <property type="match status" value="1"/>
</dbReference>
<dbReference type="InterPro" id="IPR050951">
    <property type="entry name" value="Retrovirus_Pol_polyprotein"/>
</dbReference>
<dbReference type="Gene3D" id="3.30.70.270">
    <property type="match status" value="1"/>
</dbReference>
<protein>
    <recommendedName>
        <fullName evidence="3">Reverse transcriptase/retrotransposon-derived protein RNase H-like domain-containing protein</fullName>
    </recommendedName>
</protein>
<evidence type="ECO:0000259" key="3">
    <source>
        <dbReference type="Pfam" id="PF17919"/>
    </source>
</evidence>
<evidence type="ECO:0000256" key="2">
    <source>
        <dbReference type="SAM" id="MobiDB-lite"/>
    </source>
</evidence>
<reference evidence="4" key="1">
    <citation type="submission" date="2021-03" db="EMBL/GenBank/DDBJ databases">
        <authorList>
            <person name="Bekaert M."/>
        </authorList>
    </citation>
    <scope>NUCLEOTIDE SEQUENCE</scope>
</reference>
<dbReference type="CDD" id="cd09274">
    <property type="entry name" value="RNase_HI_RT_Ty3"/>
    <property type="match status" value="1"/>
</dbReference>
<comment type="caution">
    <text evidence="4">The sequence shown here is derived from an EMBL/GenBank/DDBJ whole genome shotgun (WGS) entry which is preliminary data.</text>
</comment>
<dbReference type="Proteomes" id="UP000683360">
    <property type="component" value="Unassembled WGS sequence"/>
</dbReference>
<dbReference type="GO" id="GO:0003824">
    <property type="term" value="F:catalytic activity"/>
    <property type="evidence" value="ECO:0007669"/>
    <property type="project" value="UniProtKB-KW"/>
</dbReference>
<dbReference type="InterPro" id="IPR043128">
    <property type="entry name" value="Rev_trsase/Diguanyl_cyclase"/>
</dbReference>
<feature type="compositionally biased region" description="Low complexity" evidence="2">
    <location>
        <begin position="569"/>
        <end position="582"/>
    </location>
</feature>
<name>A0A8S3T283_MYTED</name>
<dbReference type="PANTHER" id="PTHR37984">
    <property type="entry name" value="PROTEIN CBG26694"/>
    <property type="match status" value="1"/>
</dbReference>
<organism evidence="4 5">
    <name type="scientific">Mytilus edulis</name>
    <name type="common">Blue mussel</name>
    <dbReference type="NCBI Taxonomy" id="6550"/>
    <lineage>
        <taxon>Eukaryota</taxon>
        <taxon>Metazoa</taxon>
        <taxon>Spiralia</taxon>
        <taxon>Lophotrochozoa</taxon>
        <taxon>Mollusca</taxon>
        <taxon>Bivalvia</taxon>
        <taxon>Autobranchia</taxon>
        <taxon>Pteriomorphia</taxon>
        <taxon>Mytilida</taxon>
        <taxon>Mytiloidea</taxon>
        <taxon>Mytilidae</taxon>
        <taxon>Mytilinae</taxon>
        <taxon>Mytilus</taxon>
    </lineage>
</organism>
<feature type="region of interest" description="Disordered" evidence="2">
    <location>
        <begin position="555"/>
        <end position="582"/>
    </location>
</feature>
<dbReference type="PANTHER" id="PTHR37984:SF5">
    <property type="entry name" value="PROTEIN NYNRIN-LIKE"/>
    <property type="match status" value="1"/>
</dbReference>
<dbReference type="SUPFAM" id="SSF56672">
    <property type="entry name" value="DNA/RNA polymerases"/>
    <property type="match status" value="1"/>
</dbReference>
<feature type="domain" description="Reverse transcriptase/retrotransposon-derived protein RNase H-like" evidence="3">
    <location>
        <begin position="706"/>
        <end position="804"/>
    </location>
</feature>
<proteinExistence type="predicted"/>
<evidence type="ECO:0000256" key="1">
    <source>
        <dbReference type="ARBA" id="ARBA00023268"/>
    </source>
</evidence>
<keyword evidence="1" id="KW-0511">Multifunctional enzyme</keyword>
<sequence length="823" mass="95406">MKYLISSDLSLTLDLKNALDFSFQIGSICLAEMLMCSRRFEPIDFERAVLQACLYDKIDIIDWFGKTMLKDIKNFDKDYDTPLLKILGWSYNLCKSDFEELLWKACNIGVHGLKLLQLAPLQKHINVKSLSIVANYDSLLKSHFMAMCKSQNIDFQYIFSSSIENGKVCRMLKELLNIRSFENILNVSFTTQMFRTAIINGNFDLIKAIIEVVNESKYLSVLPECLQLAVEHSPHYTHIIDFFLTTIKHEQLNCSKAFKTACELGRRSIVQNFLKKVRIIDLDCSFEFLLSLTKCKKAHLYGLNYMIVQHCFCGETVGRENYDDFLDFRKCNKSIIAFPIIDKQIIPGKENIKLVFLKQKGSLVDILKVETSKDESELIDRCLRKEYLVHILTERSSVEELKKHFIQMTFEKCKMMPLTEAERKKFKAGNDGEIIIPLNEQKVDSVDYAEQTISHDKEQNLFMNELRNLKSLFHNQLGEITHEFSNCQKEVIIAVNQIKRDFEDEISSIKGRISQIEDDVHENKKNISTIYKMMEQNKDLVNHSNHMSDMVNTENISKGDGQAVPDEANQTNQNTEKQQQNTDNIYSFNKDKMYNINQNYAVLDRPQVPRLTNSHTHSSKSSNVTMKPQLVAIQETVDVPANSEMFVSVESNEPIFRDLAGLIEPNEKFMEKMVYLWQDQLKFILKYADKAKPLYEVTEKNQKFVWTEQCQQSFEELETTLISAPILAYPTREVLFILDTDASNDGMGAVLSQLQDGVEKVICYFSKTFSRSERKYCVTRRELLALVASIKHFHHYLYGKYFKVRSDHDALSWLFNFKNPEGS</sequence>
<dbReference type="OrthoDB" id="6150606at2759"/>
<evidence type="ECO:0000313" key="5">
    <source>
        <dbReference type="Proteomes" id="UP000683360"/>
    </source>
</evidence>